<keyword evidence="5 7" id="KW-0574">Periplasm</keyword>
<keyword evidence="7" id="KW-1005">Bacterial flagellum biogenesis</keyword>
<comment type="function">
    <text evidence="6 7">Involved in the assembly process of the P-ring formation. It may associate with FlgF on the rod constituting a structure essential for the P-ring assembly or may act as a modulator protein for the P-ring assembly.</text>
</comment>
<keyword evidence="9" id="KW-0282">Flagellum</keyword>
<dbReference type="NCBIfam" id="TIGR03170">
    <property type="entry name" value="flgA_cterm"/>
    <property type="match status" value="1"/>
</dbReference>
<proteinExistence type="inferred from homology"/>
<keyword evidence="9" id="KW-0966">Cell projection</keyword>
<sequence>MFSRLICGILLVLTATLSYAEEEEQQSLSVLSALVEQHLMQELASQNANKIRINTDKIDPRLQLKACADDKLEVFNPHQTTAQTTTMGVRCTEKENHWTVYIPVKITIMKQVIVANRALTKGAIVSPLTIDLQEVDVSQLKQGYFTEVDEVLGMSCKSQIQSGTILTPAQLQKPLLIHKGEQVTIQALNEGFKVSMSGVALEDGSIGEHINVKNISSKKSIEAKVIAPGQVQVIL</sequence>
<dbReference type="InterPro" id="IPR017585">
    <property type="entry name" value="SAF_FlgA"/>
</dbReference>
<dbReference type="Gene3D" id="2.30.30.760">
    <property type="match status" value="1"/>
</dbReference>
<dbReference type="InterPro" id="IPR013974">
    <property type="entry name" value="SAF"/>
</dbReference>
<evidence type="ECO:0000259" key="8">
    <source>
        <dbReference type="SMART" id="SM00858"/>
    </source>
</evidence>
<evidence type="ECO:0000256" key="6">
    <source>
        <dbReference type="ARBA" id="ARBA00025643"/>
    </source>
</evidence>
<keyword evidence="4 7" id="KW-0732">Signal</keyword>
<dbReference type="SMART" id="SM00858">
    <property type="entry name" value="SAF"/>
    <property type="match status" value="1"/>
</dbReference>
<evidence type="ECO:0000256" key="1">
    <source>
        <dbReference type="ARBA" id="ARBA00004418"/>
    </source>
</evidence>
<keyword evidence="9" id="KW-0969">Cilium</keyword>
<dbReference type="CDD" id="cd11614">
    <property type="entry name" value="SAF_CpaB_FlgA_like"/>
    <property type="match status" value="1"/>
</dbReference>
<evidence type="ECO:0000256" key="4">
    <source>
        <dbReference type="ARBA" id="ARBA00022729"/>
    </source>
</evidence>
<accession>A0ABV8CBX3</accession>
<dbReference type="InterPro" id="IPR039246">
    <property type="entry name" value="Flagellar_FlgA"/>
</dbReference>
<evidence type="ECO:0000313" key="9">
    <source>
        <dbReference type="EMBL" id="MFC3907803.1"/>
    </source>
</evidence>
<feature type="signal peptide" evidence="7">
    <location>
        <begin position="1"/>
        <end position="20"/>
    </location>
</feature>
<comment type="subcellular location">
    <subcellularLocation>
        <location evidence="1 7">Periplasm</location>
    </subcellularLocation>
</comment>
<dbReference type="InterPro" id="IPR041231">
    <property type="entry name" value="FlgA_N"/>
</dbReference>
<dbReference type="Gene3D" id="3.90.1210.10">
    <property type="entry name" value="Antifreeze-like/N-acetylneuraminic acid synthase C-terminal domain"/>
    <property type="match status" value="1"/>
</dbReference>
<comment type="similarity">
    <text evidence="2 7">Belongs to the FlgA family.</text>
</comment>
<organism evidence="9 10">
    <name type="scientific">Legionella dresdenensis</name>
    <dbReference type="NCBI Taxonomy" id="450200"/>
    <lineage>
        <taxon>Bacteria</taxon>
        <taxon>Pseudomonadati</taxon>
        <taxon>Pseudomonadota</taxon>
        <taxon>Gammaproteobacteria</taxon>
        <taxon>Legionellales</taxon>
        <taxon>Legionellaceae</taxon>
        <taxon>Legionella</taxon>
    </lineage>
</organism>
<feature type="chain" id="PRO_5044979521" description="Flagella basal body P-ring formation protein FlgA" evidence="7">
    <location>
        <begin position="21"/>
        <end position="235"/>
    </location>
</feature>
<evidence type="ECO:0000313" key="10">
    <source>
        <dbReference type="Proteomes" id="UP001595758"/>
    </source>
</evidence>
<keyword evidence="10" id="KW-1185">Reference proteome</keyword>
<dbReference type="EMBL" id="JBHSAB010000001">
    <property type="protein sequence ID" value="MFC3907803.1"/>
    <property type="molecule type" value="Genomic_DNA"/>
</dbReference>
<dbReference type="Proteomes" id="UP001595758">
    <property type="component" value="Unassembled WGS sequence"/>
</dbReference>
<dbReference type="PANTHER" id="PTHR36307:SF1">
    <property type="entry name" value="FLAGELLA BASAL BODY P-RING FORMATION PROTEIN FLGA"/>
    <property type="match status" value="1"/>
</dbReference>
<evidence type="ECO:0000256" key="3">
    <source>
        <dbReference type="ARBA" id="ARBA00014754"/>
    </source>
</evidence>
<protein>
    <recommendedName>
        <fullName evidence="3 7">Flagella basal body P-ring formation protein FlgA</fullName>
    </recommendedName>
</protein>
<dbReference type="Pfam" id="PF17656">
    <property type="entry name" value="ChapFlgA_N"/>
    <property type="match status" value="1"/>
</dbReference>
<comment type="caution">
    <text evidence="9">The sequence shown here is derived from an EMBL/GenBank/DDBJ whole genome shotgun (WGS) entry which is preliminary data.</text>
</comment>
<evidence type="ECO:0000256" key="7">
    <source>
        <dbReference type="RuleBase" id="RU362063"/>
    </source>
</evidence>
<reference evidence="10" key="1">
    <citation type="journal article" date="2019" name="Int. J. Syst. Evol. Microbiol.">
        <title>The Global Catalogue of Microorganisms (GCM) 10K type strain sequencing project: providing services to taxonomists for standard genome sequencing and annotation.</title>
        <authorList>
            <consortium name="The Broad Institute Genomics Platform"/>
            <consortium name="The Broad Institute Genome Sequencing Center for Infectious Disease"/>
            <person name="Wu L."/>
            <person name="Ma J."/>
        </authorList>
    </citation>
    <scope>NUCLEOTIDE SEQUENCE [LARGE SCALE GENOMIC DNA]</scope>
    <source>
        <strain evidence="10">CCUG 59858</strain>
    </source>
</reference>
<feature type="domain" description="SAF" evidence="8">
    <location>
        <begin position="110"/>
        <end position="172"/>
    </location>
</feature>
<gene>
    <name evidence="9" type="primary">flgA</name>
    <name evidence="9" type="ORF">ACFORL_01740</name>
</gene>
<dbReference type="PANTHER" id="PTHR36307">
    <property type="entry name" value="FLAGELLA BASAL BODY P-RING FORMATION PROTEIN FLGA"/>
    <property type="match status" value="1"/>
</dbReference>
<dbReference type="RefSeq" id="WP_382340495.1">
    <property type="nucleotide sequence ID" value="NZ_JBHSAB010000001.1"/>
</dbReference>
<evidence type="ECO:0000256" key="5">
    <source>
        <dbReference type="ARBA" id="ARBA00022764"/>
    </source>
</evidence>
<name>A0ABV8CBX3_9GAMM</name>
<evidence type="ECO:0000256" key="2">
    <source>
        <dbReference type="ARBA" id="ARBA00010474"/>
    </source>
</evidence>
<dbReference type="Pfam" id="PF13144">
    <property type="entry name" value="ChapFlgA"/>
    <property type="match status" value="1"/>
</dbReference>